<evidence type="ECO:0000256" key="1">
    <source>
        <dbReference type="SAM" id="Phobius"/>
    </source>
</evidence>
<name>A0ABQ6JZY0_9MICO</name>
<comment type="caution">
    <text evidence="2">The sequence shown here is derived from an EMBL/GenBank/DDBJ whole genome shotgun (WGS) entry which is preliminary data.</text>
</comment>
<feature type="transmembrane region" description="Helical" evidence="1">
    <location>
        <begin position="41"/>
        <end position="58"/>
    </location>
</feature>
<reference evidence="2" key="1">
    <citation type="journal article" date="2014" name="Int. J. Syst. Evol. Microbiol.">
        <title>Complete genome of a new Firmicutes species belonging to the dominant human colonic microbiota ('Ruminococcus bicirculans') reveals two chromosomes and a selective capacity to utilize plant glucans.</title>
        <authorList>
            <consortium name="NISC Comparative Sequencing Program"/>
            <person name="Wegmann U."/>
            <person name="Louis P."/>
            <person name="Goesmann A."/>
            <person name="Henrissat B."/>
            <person name="Duncan S.H."/>
            <person name="Flint H.J."/>
        </authorList>
    </citation>
    <scope>NUCLEOTIDE SEQUENCE</scope>
    <source>
        <strain evidence="2">NBRC 108894</strain>
    </source>
</reference>
<reference evidence="4" key="2">
    <citation type="journal article" date="2019" name="Int. J. Syst. Evol. Microbiol.">
        <title>The Global Catalogue of Microorganisms (GCM) 10K type strain sequencing project: providing services to taxonomists for standard genome sequencing and annotation.</title>
        <authorList>
            <consortium name="The Broad Institute Genomics Platform"/>
            <consortium name="The Broad Institute Genome Sequencing Center for Infectious Disease"/>
            <person name="Wu L."/>
            <person name="Ma J."/>
        </authorList>
    </citation>
    <scope>NUCLEOTIDE SEQUENCE [LARGE SCALE GENOMIC DNA]</scope>
    <source>
        <strain evidence="4">NBRC 108894</strain>
    </source>
</reference>
<dbReference type="Proteomes" id="UP001157034">
    <property type="component" value="Unassembled WGS sequence"/>
</dbReference>
<reference evidence="2" key="3">
    <citation type="submission" date="2023-02" db="EMBL/GenBank/DDBJ databases">
        <authorList>
            <person name="Sun Q."/>
            <person name="Mori K."/>
        </authorList>
    </citation>
    <scope>NUCLEOTIDE SEQUENCE</scope>
    <source>
        <strain evidence="2">NBRC 108894</strain>
    </source>
</reference>
<sequence>MRRRTAMTVIMIFGILLTVCGVGYAATQFIEGGPPDSVKIGLGVVMAVIGIIVLVASARQRRRSR</sequence>
<evidence type="ECO:0000313" key="2">
    <source>
        <dbReference type="EMBL" id="GMA93232.1"/>
    </source>
</evidence>
<keyword evidence="1" id="KW-1133">Transmembrane helix</keyword>
<proteinExistence type="predicted"/>
<evidence type="ECO:0000313" key="3">
    <source>
        <dbReference type="EMBL" id="GMA97140.1"/>
    </source>
</evidence>
<dbReference type="EMBL" id="BSVB01000001">
    <property type="protein sequence ID" value="GMA97140.1"/>
    <property type="molecule type" value="Genomic_DNA"/>
</dbReference>
<dbReference type="RefSeq" id="WP_284251937.1">
    <property type="nucleotide sequence ID" value="NZ_BAAAQO010000004.1"/>
</dbReference>
<protein>
    <recommendedName>
        <fullName evidence="5">DUF3185 family protein</fullName>
    </recommendedName>
</protein>
<gene>
    <name evidence="2" type="ORF">GCM10025881_00560</name>
    <name evidence="3" type="ORF">GCM10025881_39640</name>
</gene>
<accession>A0ABQ6JZY0</accession>
<evidence type="ECO:0000313" key="4">
    <source>
        <dbReference type="Proteomes" id="UP001157034"/>
    </source>
</evidence>
<dbReference type="EMBL" id="BSVB01000001">
    <property type="protein sequence ID" value="GMA93232.1"/>
    <property type="molecule type" value="Genomic_DNA"/>
</dbReference>
<keyword evidence="1" id="KW-0472">Membrane</keyword>
<keyword evidence="1" id="KW-0812">Transmembrane</keyword>
<keyword evidence="4" id="KW-1185">Reference proteome</keyword>
<evidence type="ECO:0008006" key="5">
    <source>
        <dbReference type="Google" id="ProtNLM"/>
    </source>
</evidence>
<organism evidence="2 4">
    <name type="scientific">Pseudolysinimonas kribbensis</name>
    <dbReference type="NCBI Taxonomy" id="433641"/>
    <lineage>
        <taxon>Bacteria</taxon>
        <taxon>Bacillati</taxon>
        <taxon>Actinomycetota</taxon>
        <taxon>Actinomycetes</taxon>
        <taxon>Micrococcales</taxon>
        <taxon>Microbacteriaceae</taxon>
        <taxon>Pseudolysinimonas</taxon>
    </lineage>
</organism>